<dbReference type="GO" id="GO:0009236">
    <property type="term" value="P:cobalamin biosynthetic process"/>
    <property type="evidence" value="ECO:0007669"/>
    <property type="project" value="UniProtKB-UniPathway"/>
</dbReference>
<dbReference type="EC" id="4.1.1.81" evidence="4"/>
<evidence type="ECO:0000256" key="8">
    <source>
        <dbReference type="ARBA" id="ARBA00029996"/>
    </source>
</evidence>
<dbReference type="InterPro" id="IPR015422">
    <property type="entry name" value="PyrdxlP-dep_Trfase_small"/>
</dbReference>
<feature type="domain" description="Aminotransferase class I/classII large" evidence="10">
    <location>
        <begin position="52"/>
        <end position="277"/>
    </location>
</feature>
<sequence length="338" mass="37686">MLEHGGNLLKFAQQYQRPVAEWLDLSTGVSPFTYPCPPVPFDAWNRLPELNDGLEQAAAEYYGCGSLLAVAGSQAAIMALPDAIAAQRGRLGVIALPRVGYKEHQHAWQNYSGADGVKWQIEYYDDIPSTSLLARSDVVVCINPNNPTGVRLPLEQLRQWQQQLQQRQGMLIVDEAFIDCTPEQSLLTQPLDDNVIVLRSIGKFFGLAGARVGFLFGQQGLLDSIAQKLGPWTIPGPSRWITREGLLDSTWQQQMRQCLAEQSSRLRTLLTHCFAGKISGTELFQTVALPDAPMIHHQLCQHAILTRLCDEQDALRFGLPSNELEWKKLELALSKITQ</sequence>
<name>A0A2T3N215_9GAMM</name>
<dbReference type="InterPro" id="IPR015421">
    <property type="entry name" value="PyrdxlP-dep_Trfase_major"/>
</dbReference>
<keyword evidence="5" id="KW-0169">Cobalamin biosynthesis</keyword>
<dbReference type="Gene3D" id="3.90.1150.10">
    <property type="entry name" value="Aspartate Aminotransferase, domain 1"/>
    <property type="match status" value="1"/>
</dbReference>
<dbReference type="InterPro" id="IPR005860">
    <property type="entry name" value="CobD"/>
</dbReference>
<dbReference type="InterPro" id="IPR015424">
    <property type="entry name" value="PyrdxlP-dep_Trfase"/>
</dbReference>
<comment type="function">
    <text evidence="2">Decarboxylates L-threonine-O-3-phosphate to yield (R)-1-amino-2-propanol O-2-phosphate, the precursor for the linkage between the nucleotide loop and the corrin ring in cobalamin.</text>
</comment>
<organism evidence="11 12">
    <name type="scientific">Photobacterium lipolyticum</name>
    <dbReference type="NCBI Taxonomy" id="266810"/>
    <lineage>
        <taxon>Bacteria</taxon>
        <taxon>Pseudomonadati</taxon>
        <taxon>Pseudomonadota</taxon>
        <taxon>Gammaproteobacteria</taxon>
        <taxon>Vibrionales</taxon>
        <taxon>Vibrionaceae</taxon>
        <taxon>Photobacterium</taxon>
    </lineage>
</organism>
<keyword evidence="6" id="KW-0663">Pyridoxal phosphate</keyword>
<evidence type="ECO:0000256" key="7">
    <source>
        <dbReference type="ARBA" id="ARBA00023239"/>
    </source>
</evidence>
<comment type="pathway">
    <text evidence="3">Cofactor biosynthesis; adenosylcobalamin biosynthesis.</text>
</comment>
<dbReference type="GO" id="GO:0048472">
    <property type="term" value="F:threonine-phosphate decarboxylase activity"/>
    <property type="evidence" value="ECO:0007669"/>
    <property type="project" value="UniProtKB-EC"/>
</dbReference>
<evidence type="ECO:0000313" key="12">
    <source>
        <dbReference type="Proteomes" id="UP000240904"/>
    </source>
</evidence>
<keyword evidence="7" id="KW-0456">Lyase</keyword>
<evidence type="ECO:0000256" key="2">
    <source>
        <dbReference type="ARBA" id="ARBA00003444"/>
    </source>
</evidence>
<dbReference type="Proteomes" id="UP000240904">
    <property type="component" value="Unassembled WGS sequence"/>
</dbReference>
<dbReference type="GO" id="GO:0030170">
    <property type="term" value="F:pyridoxal phosphate binding"/>
    <property type="evidence" value="ECO:0007669"/>
    <property type="project" value="InterPro"/>
</dbReference>
<protein>
    <recommendedName>
        <fullName evidence="4">threonine-phosphate decarboxylase</fullName>
        <ecNumber evidence="4">4.1.1.81</ecNumber>
    </recommendedName>
    <alternativeName>
        <fullName evidence="8">L-threonine-O-3-phosphate decarboxylase</fullName>
    </alternativeName>
</protein>
<dbReference type="PROSITE" id="PS00105">
    <property type="entry name" value="AA_TRANSFER_CLASS_1"/>
    <property type="match status" value="1"/>
</dbReference>
<evidence type="ECO:0000256" key="4">
    <source>
        <dbReference type="ARBA" id="ARBA00012285"/>
    </source>
</evidence>
<dbReference type="EMBL" id="PYMC01000003">
    <property type="protein sequence ID" value="PSW06333.1"/>
    <property type="molecule type" value="Genomic_DNA"/>
</dbReference>
<evidence type="ECO:0000256" key="9">
    <source>
        <dbReference type="ARBA" id="ARBA00048531"/>
    </source>
</evidence>
<dbReference type="PANTHER" id="PTHR42885:SF1">
    <property type="entry name" value="THREONINE-PHOSPHATE DECARBOXYLASE"/>
    <property type="match status" value="1"/>
</dbReference>
<gene>
    <name evidence="11" type="ORF">C9I89_05480</name>
</gene>
<comment type="catalytic activity">
    <reaction evidence="9">
        <text>O-phospho-L-threonine + H(+) = (R)-1-aminopropan-2-yl phosphate + CO2</text>
        <dbReference type="Rhea" id="RHEA:11492"/>
        <dbReference type="ChEBI" id="CHEBI:15378"/>
        <dbReference type="ChEBI" id="CHEBI:16526"/>
        <dbReference type="ChEBI" id="CHEBI:58563"/>
        <dbReference type="ChEBI" id="CHEBI:58675"/>
        <dbReference type="EC" id="4.1.1.81"/>
    </reaction>
</comment>
<dbReference type="OrthoDB" id="9799304at2"/>
<evidence type="ECO:0000256" key="1">
    <source>
        <dbReference type="ARBA" id="ARBA00001933"/>
    </source>
</evidence>
<dbReference type="NCBIfam" id="TIGR01140">
    <property type="entry name" value="L_thr_O3P_dcar"/>
    <property type="match status" value="1"/>
</dbReference>
<proteinExistence type="predicted"/>
<evidence type="ECO:0000313" key="11">
    <source>
        <dbReference type="EMBL" id="PSW06333.1"/>
    </source>
</evidence>
<evidence type="ECO:0000256" key="6">
    <source>
        <dbReference type="ARBA" id="ARBA00022898"/>
    </source>
</evidence>
<evidence type="ECO:0000256" key="3">
    <source>
        <dbReference type="ARBA" id="ARBA00004953"/>
    </source>
</evidence>
<reference evidence="11 12" key="1">
    <citation type="submission" date="2018-03" db="EMBL/GenBank/DDBJ databases">
        <title>Whole genome sequencing of Histamine producing bacteria.</title>
        <authorList>
            <person name="Butler K."/>
        </authorList>
    </citation>
    <scope>NUCLEOTIDE SEQUENCE [LARGE SCALE GENOMIC DNA]</scope>
    <source>
        <strain evidence="11 12">DSM 16190</strain>
    </source>
</reference>
<dbReference type="Gene3D" id="3.40.640.10">
    <property type="entry name" value="Type I PLP-dependent aspartate aminotransferase-like (Major domain)"/>
    <property type="match status" value="1"/>
</dbReference>
<accession>A0A2T3N215</accession>
<dbReference type="UniPathway" id="UPA00148"/>
<dbReference type="AlphaFoldDB" id="A0A2T3N215"/>
<evidence type="ECO:0000259" key="10">
    <source>
        <dbReference type="Pfam" id="PF00155"/>
    </source>
</evidence>
<dbReference type="PANTHER" id="PTHR42885">
    <property type="entry name" value="HISTIDINOL-PHOSPHATE AMINOTRANSFERASE-RELATED"/>
    <property type="match status" value="1"/>
</dbReference>
<dbReference type="InterPro" id="IPR004839">
    <property type="entry name" value="Aminotransferase_I/II_large"/>
</dbReference>
<evidence type="ECO:0000256" key="5">
    <source>
        <dbReference type="ARBA" id="ARBA00022573"/>
    </source>
</evidence>
<dbReference type="InterPro" id="IPR004838">
    <property type="entry name" value="NHTrfase_class1_PyrdxlP-BS"/>
</dbReference>
<dbReference type="Pfam" id="PF00155">
    <property type="entry name" value="Aminotran_1_2"/>
    <property type="match status" value="1"/>
</dbReference>
<comment type="caution">
    <text evidence="11">The sequence shown here is derived from an EMBL/GenBank/DDBJ whole genome shotgun (WGS) entry which is preliminary data.</text>
</comment>
<dbReference type="SUPFAM" id="SSF53383">
    <property type="entry name" value="PLP-dependent transferases"/>
    <property type="match status" value="1"/>
</dbReference>
<keyword evidence="12" id="KW-1185">Reference proteome</keyword>
<comment type="cofactor">
    <cofactor evidence="1">
        <name>pyridoxal 5'-phosphate</name>
        <dbReference type="ChEBI" id="CHEBI:597326"/>
    </cofactor>
</comment>